<evidence type="ECO:0000313" key="3">
    <source>
        <dbReference type="Proteomes" id="UP001605036"/>
    </source>
</evidence>
<accession>A0ABD1XPB1</accession>
<comment type="caution">
    <text evidence="2">The sequence shown here is derived from an EMBL/GenBank/DDBJ whole genome shotgun (WGS) entry which is preliminary data.</text>
</comment>
<evidence type="ECO:0000313" key="2">
    <source>
        <dbReference type="EMBL" id="KAL2610761.1"/>
    </source>
</evidence>
<proteinExistence type="predicted"/>
<feature type="compositionally biased region" description="Basic and acidic residues" evidence="1">
    <location>
        <begin position="48"/>
        <end position="67"/>
    </location>
</feature>
<keyword evidence="3" id="KW-1185">Reference proteome</keyword>
<feature type="compositionally biased region" description="Basic and acidic residues" evidence="1">
    <location>
        <begin position="120"/>
        <end position="129"/>
    </location>
</feature>
<feature type="region of interest" description="Disordered" evidence="1">
    <location>
        <begin position="24"/>
        <end position="129"/>
    </location>
</feature>
<reference evidence="2 3" key="1">
    <citation type="submission" date="2024-09" db="EMBL/GenBank/DDBJ databases">
        <title>Chromosome-scale assembly of Riccia fluitans.</title>
        <authorList>
            <person name="Paukszto L."/>
            <person name="Sawicki J."/>
            <person name="Karawczyk K."/>
            <person name="Piernik-Szablinska J."/>
            <person name="Szczecinska M."/>
            <person name="Mazdziarz M."/>
        </authorList>
    </citation>
    <scope>NUCLEOTIDE SEQUENCE [LARGE SCALE GENOMIC DNA]</scope>
    <source>
        <strain evidence="2">Rf_01</strain>
        <tissue evidence="2">Aerial parts of the thallus</tissue>
    </source>
</reference>
<evidence type="ECO:0000256" key="1">
    <source>
        <dbReference type="SAM" id="MobiDB-lite"/>
    </source>
</evidence>
<gene>
    <name evidence="2" type="ORF">R1flu_022453</name>
</gene>
<dbReference type="EMBL" id="JBHFFA010000007">
    <property type="protein sequence ID" value="KAL2610761.1"/>
    <property type="molecule type" value="Genomic_DNA"/>
</dbReference>
<sequence length="129" mass="14345">MNEQRTGRDARRNRASTFMNLLLSMGPPPLRIAPKEPSGISPIENPTEAEKIKRLADPLQEDEKGFKEPQSTSPLYPSPRLPKRNLPKPIQYASKGSTRTGSPKASTKVENFTQPVNSSQEKDQGSKEM</sequence>
<name>A0ABD1XPB1_9MARC</name>
<dbReference type="Proteomes" id="UP001605036">
    <property type="component" value="Unassembled WGS sequence"/>
</dbReference>
<dbReference type="AlphaFoldDB" id="A0ABD1XPB1"/>
<organism evidence="2 3">
    <name type="scientific">Riccia fluitans</name>
    <dbReference type="NCBI Taxonomy" id="41844"/>
    <lineage>
        <taxon>Eukaryota</taxon>
        <taxon>Viridiplantae</taxon>
        <taxon>Streptophyta</taxon>
        <taxon>Embryophyta</taxon>
        <taxon>Marchantiophyta</taxon>
        <taxon>Marchantiopsida</taxon>
        <taxon>Marchantiidae</taxon>
        <taxon>Marchantiales</taxon>
        <taxon>Ricciaceae</taxon>
        <taxon>Riccia</taxon>
    </lineage>
</organism>
<protein>
    <submittedName>
        <fullName evidence="2">Uncharacterized protein</fullName>
    </submittedName>
</protein>
<feature type="compositionally biased region" description="Polar residues" evidence="1">
    <location>
        <begin position="94"/>
        <end position="119"/>
    </location>
</feature>